<keyword evidence="1" id="KW-0732">Signal</keyword>
<dbReference type="InterPro" id="IPR003343">
    <property type="entry name" value="Big_2"/>
</dbReference>
<dbReference type="SUPFAM" id="SSF49265">
    <property type="entry name" value="Fibronectin type III"/>
    <property type="match status" value="1"/>
</dbReference>
<proteinExistence type="predicted"/>
<name>A0ABY7ACR9_9FIRM</name>
<reference evidence="3" key="1">
    <citation type="submission" date="2022-11" db="EMBL/GenBank/DDBJ databases">
        <title>Lacrimispora xylanolytica sy1, complete genome.</title>
        <authorList>
            <person name="Choi S."/>
        </authorList>
    </citation>
    <scope>NUCLEOTIDE SEQUENCE</scope>
    <source>
        <strain evidence="3">Sy1</strain>
    </source>
</reference>
<dbReference type="Pfam" id="PF02368">
    <property type="entry name" value="Big_2"/>
    <property type="match status" value="2"/>
</dbReference>
<dbReference type="EMBL" id="CP113524">
    <property type="protein sequence ID" value="WAJ24068.1"/>
    <property type="molecule type" value="Genomic_DNA"/>
</dbReference>
<gene>
    <name evidence="3" type="ORF">OW255_00625</name>
</gene>
<dbReference type="Gene3D" id="2.60.40.10">
    <property type="entry name" value="Immunoglobulins"/>
    <property type="match status" value="1"/>
</dbReference>
<dbReference type="Gene3D" id="2.60.40.1080">
    <property type="match status" value="2"/>
</dbReference>
<dbReference type="SMART" id="SM00635">
    <property type="entry name" value="BID_2"/>
    <property type="match status" value="2"/>
</dbReference>
<dbReference type="RefSeq" id="WP_024837825.1">
    <property type="nucleotide sequence ID" value="NZ_CP113524.1"/>
</dbReference>
<dbReference type="SUPFAM" id="SSF49373">
    <property type="entry name" value="Invasin/intimin cell-adhesion fragments"/>
    <property type="match status" value="2"/>
</dbReference>
<feature type="domain" description="Fibronectin type-III" evidence="2">
    <location>
        <begin position="179"/>
        <end position="269"/>
    </location>
</feature>
<keyword evidence="4" id="KW-1185">Reference proteome</keyword>
<protein>
    <submittedName>
        <fullName evidence="3">Ig-like domain-containing protein</fullName>
    </submittedName>
</protein>
<feature type="signal peptide" evidence="1">
    <location>
        <begin position="1"/>
        <end position="26"/>
    </location>
</feature>
<dbReference type="Proteomes" id="UP001163115">
    <property type="component" value="Chromosome"/>
</dbReference>
<evidence type="ECO:0000313" key="3">
    <source>
        <dbReference type="EMBL" id="WAJ24068.1"/>
    </source>
</evidence>
<dbReference type="PROSITE" id="PS50853">
    <property type="entry name" value="FN3"/>
    <property type="match status" value="1"/>
</dbReference>
<organism evidence="3 4">
    <name type="scientific">Lacrimispora xylanolytica</name>
    <dbReference type="NCBI Taxonomy" id="29375"/>
    <lineage>
        <taxon>Bacteria</taxon>
        <taxon>Bacillati</taxon>
        <taxon>Bacillota</taxon>
        <taxon>Clostridia</taxon>
        <taxon>Lachnospirales</taxon>
        <taxon>Lachnospiraceae</taxon>
        <taxon>Lacrimispora</taxon>
    </lineage>
</organism>
<sequence length="423" mass="45964">MKKVTRSIFLFAVLVMMSAFSITAYAEPVEARSEATLSYQLSVIREFKLYISESDTESGVLVASGNDFTTVYQGNIKLKTNKNYYLHVEANCNNSRELGMIGRFTLDGKEFKFINNSNILATSVDNIKFSQTGFGKDYITPVYLGGHDHKISSARWGGILVNTPTNLKGYFSIPIISTMPSLIAQASNIDNGVNLTWNNIDNALSYSVERSTTAGGPYTQIATDLTETSYTDNSVTANTTYYYIVKAKLSDSETVTSSEVSGTPTTETPTVDSKLKVVLEPEEKLQLSVDDHLDENTNMTWTSSDSTVAQVDVNGVVTAIKAGNAVIHVQSPDGGYSDDISILVVDNADDYRLAIDLKVGKTSRLTVDDLTNTLNVTWESIDATVATVSSKGVVTAKGKGLTLAKATDRDGNVVGQVYVRVRE</sequence>
<dbReference type="InterPro" id="IPR003961">
    <property type="entry name" value="FN3_dom"/>
</dbReference>
<dbReference type="InterPro" id="IPR013783">
    <property type="entry name" value="Ig-like_fold"/>
</dbReference>
<dbReference type="InterPro" id="IPR008964">
    <property type="entry name" value="Invasin/intimin_cell_adhesion"/>
</dbReference>
<evidence type="ECO:0000313" key="4">
    <source>
        <dbReference type="Proteomes" id="UP001163115"/>
    </source>
</evidence>
<dbReference type="InterPro" id="IPR036116">
    <property type="entry name" value="FN3_sf"/>
</dbReference>
<accession>A0ABY7ACR9</accession>
<feature type="chain" id="PRO_5046329875" evidence="1">
    <location>
        <begin position="27"/>
        <end position="423"/>
    </location>
</feature>
<evidence type="ECO:0000256" key="1">
    <source>
        <dbReference type="SAM" id="SignalP"/>
    </source>
</evidence>
<evidence type="ECO:0000259" key="2">
    <source>
        <dbReference type="PROSITE" id="PS50853"/>
    </source>
</evidence>